<accession>A0ABS9IYU7</accession>
<dbReference type="HAMAP" id="MF_00795">
    <property type="entry name" value="CutC"/>
    <property type="match status" value="1"/>
</dbReference>
<evidence type="ECO:0000313" key="3">
    <source>
        <dbReference type="EMBL" id="MCF8713361.1"/>
    </source>
</evidence>
<dbReference type="RefSeq" id="WP_236957333.1">
    <property type="nucleotide sequence ID" value="NZ_JAETXX010000001.1"/>
</dbReference>
<dbReference type="InterPro" id="IPR036822">
    <property type="entry name" value="CutC-like_dom_sf"/>
</dbReference>
<dbReference type="PANTHER" id="PTHR12598">
    <property type="entry name" value="COPPER HOMEOSTASIS PROTEIN CUTC"/>
    <property type="match status" value="1"/>
</dbReference>
<dbReference type="SUPFAM" id="SSF110395">
    <property type="entry name" value="CutC-like"/>
    <property type="match status" value="1"/>
</dbReference>
<protein>
    <recommendedName>
        <fullName evidence="2">PF03932 family protein CutC</fullName>
    </recommendedName>
</protein>
<proteinExistence type="inferred from homology"/>
<gene>
    <name evidence="2" type="primary">cutC</name>
    <name evidence="3" type="ORF">JM658_00835</name>
</gene>
<dbReference type="Pfam" id="PF03932">
    <property type="entry name" value="CutC"/>
    <property type="match status" value="1"/>
</dbReference>
<evidence type="ECO:0000256" key="1">
    <source>
        <dbReference type="ARBA" id="ARBA00007768"/>
    </source>
</evidence>
<keyword evidence="4" id="KW-1185">Reference proteome</keyword>
<organism evidence="3 4">
    <name type="scientific">Joostella atrarenae</name>
    <dbReference type="NCBI Taxonomy" id="679257"/>
    <lineage>
        <taxon>Bacteria</taxon>
        <taxon>Pseudomonadati</taxon>
        <taxon>Bacteroidota</taxon>
        <taxon>Flavobacteriia</taxon>
        <taxon>Flavobacteriales</taxon>
        <taxon>Flavobacteriaceae</taxon>
        <taxon>Joostella</taxon>
    </lineage>
</organism>
<sequence>MIIEICANSVESALNAEKGGASRIELCGELEVGGITPSYGVLKGVVAQLEIPVFVLIRPRSGNFTYSDEEFEVMKEDILLCKKIGCSGIVSGVLNNDNTLDFKRTQELVELAKPLSFTFHRAFDWIPNPEEAIQQIIEMGCDRILTSGQANKAADGLPLLVKLQQEYKDKIKIMPGSGVNIDNVKAFKKEGFSEIHFSASKLYKNVFVAAPISFNGNAFDESFVRKSDSSIVQQMVDNVK</sequence>
<evidence type="ECO:0000256" key="2">
    <source>
        <dbReference type="HAMAP-Rule" id="MF_00795"/>
    </source>
</evidence>
<dbReference type="InterPro" id="IPR005627">
    <property type="entry name" value="CutC-like"/>
</dbReference>
<dbReference type="Proteomes" id="UP000829517">
    <property type="component" value="Unassembled WGS sequence"/>
</dbReference>
<dbReference type="PANTHER" id="PTHR12598:SF0">
    <property type="entry name" value="COPPER HOMEOSTASIS PROTEIN CUTC HOMOLOG"/>
    <property type="match status" value="1"/>
</dbReference>
<dbReference type="Gene3D" id="3.20.20.380">
    <property type="entry name" value="Copper homeostasis (CutC) domain"/>
    <property type="match status" value="1"/>
</dbReference>
<comment type="caution">
    <text evidence="3">The sequence shown here is derived from an EMBL/GenBank/DDBJ whole genome shotgun (WGS) entry which is preliminary data.</text>
</comment>
<comment type="similarity">
    <text evidence="1 2">Belongs to the CutC family.</text>
</comment>
<reference evidence="3 4" key="1">
    <citation type="submission" date="2021-01" db="EMBL/GenBank/DDBJ databases">
        <title>Genome sequencing of Joostella atrarenae M1-2 (= KCTC 23194).</title>
        <authorList>
            <person name="Zakaria M.R."/>
            <person name="Lam M.Q."/>
            <person name="Chong C.S."/>
        </authorList>
    </citation>
    <scope>NUCLEOTIDE SEQUENCE [LARGE SCALE GENOMIC DNA]</scope>
    <source>
        <strain evidence="3 4">M1-2</strain>
    </source>
</reference>
<dbReference type="EMBL" id="JAETXX010000001">
    <property type="protein sequence ID" value="MCF8713361.1"/>
    <property type="molecule type" value="Genomic_DNA"/>
</dbReference>
<comment type="subcellular location">
    <subcellularLocation>
        <location evidence="2">Cytoplasm</location>
    </subcellularLocation>
</comment>
<comment type="caution">
    <text evidence="2">Once thought to be involved in copper homeostasis, experiments in E.coli have shown this is not the case.</text>
</comment>
<keyword evidence="2" id="KW-0963">Cytoplasm</keyword>
<evidence type="ECO:0000313" key="4">
    <source>
        <dbReference type="Proteomes" id="UP000829517"/>
    </source>
</evidence>
<name>A0ABS9IYU7_9FLAO</name>